<dbReference type="OrthoDB" id="1151192at2"/>
<feature type="chain" id="PRO_5044563955" description="Lipocalin-like domain-containing protein" evidence="1">
    <location>
        <begin position="22"/>
        <end position="137"/>
    </location>
</feature>
<reference evidence="2 5" key="1">
    <citation type="submission" date="2016-11" db="EMBL/GenBank/DDBJ databases">
        <title>Whole genomes of Flavobacteriaceae.</title>
        <authorList>
            <person name="Stine C."/>
            <person name="Li C."/>
            <person name="Tadesse D."/>
        </authorList>
    </citation>
    <scope>NUCLEOTIDE SEQUENCE [LARGE SCALE GENOMIC DNA]</scope>
    <source>
        <strain evidence="2 5">DSM 21068</strain>
    </source>
</reference>
<reference evidence="3" key="2">
    <citation type="submission" date="2017-01" db="EMBL/GenBank/DDBJ databases">
        <authorList>
            <person name="Mah S.A."/>
            <person name="Swanson W.J."/>
            <person name="Moy G.W."/>
            <person name="Vacquier V.D."/>
        </authorList>
    </citation>
    <scope>NUCLEOTIDE SEQUENCE [LARGE SCALE GENOMIC DNA]</scope>
    <source>
        <strain evidence="3">DSM 21068</strain>
    </source>
</reference>
<evidence type="ECO:0000313" key="5">
    <source>
        <dbReference type="Proteomes" id="UP000238314"/>
    </source>
</evidence>
<name>A0A1N7PCC9_9FLAO</name>
<keyword evidence="1" id="KW-0732">Signal</keyword>
<dbReference type="RefSeq" id="WP_076452830.1">
    <property type="nucleotide sequence ID" value="NZ_FTOJ01000012.1"/>
</dbReference>
<evidence type="ECO:0000313" key="3">
    <source>
        <dbReference type="EMBL" id="SIT08196.1"/>
    </source>
</evidence>
<dbReference type="EMBL" id="FTOJ01000012">
    <property type="protein sequence ID" value="SIT08196.1"/>
    <property type="molecule type" value="Genomic_DNA"/>
</dbReference>
<keyword evidence="5" id="KW-1185">Reference proteome</keyword>
<gene>
    <name evidence="2" type="ORF">B0A70_05940</name>
    <name evidence="3" type="ORF">SAMN05421796_11288</name>
</gene>
<evidence type="ECO:0008006" key="6">
    <source>
        <dbReference type="Google" id="ProtNLM"/>
    </source>
</evidence>
<organism evidence="3 4">
    <name type="scientific">Chryseobacterium piscicola</name>
    <dbReference type="NCBI Taxonomy" id="551459"/>
    <lineage>
        <taxon>Bacteria</taxon>
        <taxon>Pseudomonadati</taxon>
        <taxon>Bacteroidota</taxon>
        <taxon>Flavobacteriia</taxon>
        <taxon>Flavobacteriales</taxon>
        <taxon>Weeksellaceae</taxon>
        <taxon>Chryseobacterium group</taxon>
        <taxon>Chryseobacterium</taxon>
    </lineage>
</organism>
<evidence type="ECO:0000313" key="2">
    <source>
        <dbReference type="EMBL" id="PQA95347.1"/>
    </source>
</evidence>
<proteinExistence type="predicted"/>
<protein>
    <recommendedName>
        <fullName evidence="6">Lipocalin-like domain-containing protein</fullName>
    </recommendedName>
</protein>
<reference evidence="4" key="3">
    <citation type="submission" date="2017-01" db="EMBL/GenBank/DDBJ databases">
        <authorList>
            <person name="Varghese N."/>
            <person name="Submissions S."/>
        </authorList>
    </citation>
    <scope>NUCLEOTIDE SEQUENCE [LARGE SCALE GENOMIC DNA]</scope>
    <source>
        <strain evidence="4">DSM 21068</strain>
    </source>
</reference>
<sequence>MKKTLLLPLMVMSLMTLNCSGNDDNETVPQQVNPISNSYFHPPSWIKGTWKVASTSYFQFTDDDFIYVMNGTSYKAVLTQTATAGQTAKVNEEISETDYNFTIIAGGSTGTYKFKKINTTRIQWVNHVSQQPFYLDK</sequence>
<evidence type="ECO:0000256" key="1">
    <source>
        <dbReference type="SAM" id="SignalP"/>
    </source>
</evidence>
<evidence type="ECO:0000313" key="4">
    <source>
        <dbReference type="Proteomes" id="UP000186246"/>
    </source>
</evidence>
<dbReference type="Proteomes" id="UP000186246">
    <property type="component" value="Unassembled WGS sequence"/>
</dbReference>
<dbReference type="STRING" id="551459.SAMN05421796_11288"/>
<accession>A0A1N7PCC9</accession>
<dbReference type="EMBL" id="MUGO01000007">
    <property type="protein sequence ID" value="PQA95347.1"/>
    <property type="molecule type" value="Genomic_DNA"/>
</dbReference>
<dbReference type="AlphaFoldDB" id="A0A1N7PCC9"/>
<feature type="signal peptide" evidence="1">
    <location>
        <begin position="1"/>
        <end position="21"/>
    </location>
</feature>
<dbReference type="Proteomes" id="UP000238314">
    <property type="component" value="Unassembled WGS sequence"/>
</dbReference>